<name>A0ABR3IQ27_9AGAR</name>
<protein>
    <submittedName>
        <fullName evidence="2">Uncharacterized protein</fullName>
    </submittedName>
</protein>
<evidence type="ECO:0000256" key="1">
    <source>
        <dbReference type="SAM" id="MobiDB-lite"/>
    </source>
</evidence>
<feature type="compositionally biased region" description="Basic and acidic residues" evidence="1">
    <location>
        <begin position="232"/>
        <end position="256"/>
    </location>
</feature>
<feature type="compositionally biased region" description="Low complexity" evidence="1">
    <location>
        <begin position="220"/>
        <end position="231"/>
    </location>
</feature>
<feature type="compositionally biased region" description="Polar residues" evidence="1">
    <location>
        <begin position="136"/>
        <end position="149"/>
    </location>
</feature>
<reference evidence="3" key="1">
    <citation type="submission" date="2024-06" db="EMBL/GenBank/DDBJ databases">
        <title>Multi-omics analyses provide insights into the biosynthesis of the anticancer antibiotic pleurotin in Hohenbuehelia grisea.</title>
        <authorList>
            <person name="Weaver J.A."/>
            <person name="Alberti F."/>
        </authorList>
    </citation>
    <scope>NUCLEOTIDE SEQUENCE [LARGE SCALE GENOMIC DNA]</scope>
    <source>
        <strain evidence="3">T-177</strain>
    </source>
</reference>
<feature type="compositionally biased region" description="Low complexity" evidence="1">
    <location>
        <begin position="99"/>
        <end position="131"/>
    </location>
</feature>
<accession>A0ABR3IQ27</accession>
<dbReference type="EMBL" id="JASNQZ010000018">
    <property type="protein sequence ID" value="KAL0945397.1"/>
    <property type="molecule type" value="Genomic_DNA"/>
</dbReference>
<evidence type="ECO:0000313" key="3">
    <source>
        <dbReference type="Proteomes" id="UP001556367"/>
    </source>
</evidence>
<feature type="region of interest" description="Disordered" evidence="1">
    <location>
        <begin position="213"/>
        <end position="256"/>
    </location>
</feature>
<feature type="region of interest" description="Disordered" evidence="1">
    <location>
        <begin position="95"/>
        <end position="171"/>
    </location>
</feature>
<comment type="caution">
    <text evidence="2">The sequence shown here is derived from an EMBL/GenBank/DDBJ whole genome shotgun (WGS) entry which is preliminary data.</text>
</comment>
<gene>
    <name evidence="2" type="ORF">HGRIS_000891</name>
</gene>
<feature type="region of interest" description="Disordered" evidence="1">
    <location>
        <begin position="1"/>
        <end position="75"/>
    </location>
</feature>
<keyword evidence="3" id="KW-1185">Reference proteome</keyword>
<proteinExistence type="predicted"/>
<evidence type="ECO:0000313" key="2">
    <source>
        <dbReference type="EMBL" id="KAL0945397.1"/>
    </source>
</evidence>
<organism evidence="2 3">
    <name type="scientific">Hohenbuehelia grisea</name>
    <dbReference type="NCBI Taxonomy" id="104357"/>
    <lineage>
        <taxon>Eukaryota</taxon>
        <taxon>Fungi</taxon>
        <taxon>Dikarya</taxon>
        <taxon>Basidiomycota</taxon>
        <taxon>Agaricomycotina</taxon>
        <taxon>Agaricomycetes</taxon>
        <taxon>Agaricomycetidae</taxon>
        <taxon>Agaricales</taxon>
        <taxon>Pleurotineae</taxon>
        <taxon>Pleurotaceae</taxon>
        <taxon>Hohenbuehelia</taxon>
    </lineage>
</organism>
<dbReference type="Proteomes" id="UP001556367">
    <property type="component" value="Unassembled WGS sequence"/>
</dbReference>
<sequence length="256" mass="27001">MSRSPSPALGDASEEQKVEQIGVTLDTHTGKAADPDPTVGNNVIGPSHDASSSAQEPVQTEEPSPTMPRVVSLSDLDLHSPSQIIGTPFAVNSSRFEYPFPETSSPSSQSSSSFSQSPQVLSSSFPYSSTPISPPLSGTSPPSFTSYFQSKLRLDKEPPMPPSLAKKRFRWSMGLLGRRKESYESQKSEDSVDSAASGASLDSMLLANIDSASAKPQESALPDAIADAQADPAHDKQAGKAPSVHDADEQDSSAHT</sequence>
<feature type="compositionally biased region" description="Polar residues" evidence="1">
    <location>
        <begin position="49"/>
        <end position="63"/>
    </location>
</feature>